<evidence type="ECO:0000313" key="10">
    <source>
        <dbReference type="Proteomes" id="UP001492380"/>
    </source>
</evidence>
<dbReference type="InterPro" id="IPR012337">
    <property type="entry name" value="RNaseH-like_sf"/>
</dbReference>
<dbReference type="CDD" id="cd13934">
    <property type="entry name" value="RNase_H_Dikarya_like"/>
    <property type="match status" value="1"/>
</dbReference>
<organism evidence="9 10">
    <name type="scientific">Phyllosticta capitalensis</name>
    <dbReference type="NCBI Taxonomy" id="121624"/>
    <lineage>
        <taxon>Eukaryota</taxon>
        <taxon>Fungi</taxon>
        <taxon>Dikarya</taxon>
        <taxon>Ascomycota</taxon>
        <taxon>Pezizomycotina</taxon>
        <taxon>Dothideomycetes</taxon>
        <taxon>Dothideomycetes incertae sedis</taxon>
        <taxon>Botryosphaeriales</taxon>
        <taxon>Phyllostictaceae</taxon>
        <taxon>Phyllosticta</taxon>
    </lineage>
</organism>
<dbReference type="Gene3D" id="3.30.420.10">
    <property type="entry name" value="Ribonuclease H-like superfamily/Ribonuclease H"/>
    <property type="match status" value="1"/>
</dbReference>
<evidence type="ECO:0000256" key="6">
    <source>
        <dbReference type="ARBA" id="ARBA00022759"/>
    </source>
</evidence>
<evidence type="ECO:0000256" key="1">
    <source>
        <dbReference type="ARBA" id="ARBA00000077"/>
    </source>
</evidence>
<comment type="catalytic activity">
    <reaction evidence="1">
        <text>Endonucleolytic cleavage to 5'-phosphomonoester.</text>
        <dbReference type="EC" id="3.1.26.4"/>
    </reaction>
</comment>
<keyword evidence="7" id="KW-0378">Hydrolase</keyword>
<keyword evidence="5" id="KW-0479">Metal-binding</keyword>
<dbReference type="SUPFAM" id="SSF53098">
    <property type="entry name" value="Ribonuclease H-like"/>
    <property type="match status" value="1"/>
</dbReference>
<evidence type="ECO:0000256" key="4">
    <source>
        <dbReference type="ARBA" id="ARBA00022722"/>
    </source>
</evidence>
<dbReference type="PANTHER" id="PTHR10642">
    <property type="entry name" value="RIBONUCLEASE H1"/>
    <property type="match status" value="1"/>
</dbReference>
<accession>A0ABR1YS61</accession>
<evidence type="ECO:0000313" key="9">
    <source>
        <dbReference type="EMBL" id="KAK8237821.1"/>
    </source>
</evidence>
<evidence type="ECO:0000256" key="5">
    <source>
        <dbReference type="ARBA" id="ARBA00022723"/>
    </source>
</evidence>
<dbReference type="PANTHER" id="PTHR10642:SF26">
    <property type="entry name" value="RIBONUCLEASE H1"/>
    <property type="match status" value="1"/>
</dbReference>
<comment type="similarity">
    <text evidence="2">Belongs to the RNase H family.</text>
</comment>
<evidence type="ECO:0000256" key="2">
    <source>
        <dbReference type="ARBA" id="ARBA00005300"/>
    </source>
</evidence>
<dbReference type="PROSITE" id="PS50879">
    <property type="entry name" value="RNASE_H_1"/>
    <property type="match status" value="1"/>
</dbReference>
<dbReference type="Proteomes" id="UP001492380">
    <property type="component" value="Unassembled WGS sequence"/>
</dbReference>
<dbReference type="InterPro" id="IPR036397">
    <property type="entry name" value="RNaseH_sf"/>
</dbReference>
<dbReference type="EMBL" id="JBBWRZ010000004">
    <property type="protein sequence ID" value="KAK8237821.1"/>
    <property type="molecule type" value="Genomic_DNA"/>
</dbReference>
<keyword evidence="10" id="KW-1185">Reference proteome</keyword>
<name>A0ABR1YS61_9PEZI</name>
<dbReference type="InterPro" id="IPR002156">
    <property type="entry name" value="RNaseH_domain"/>
</dbReference>
<proteinExistence type="inferred from homology"/>
<sequence>MLGGIQDNRLFIPCPTIQQRRFDKQIRSCPLDCSFFYGCCKQAHNKTAPGVGFVPCHQISVVFTDGACSNNGRAGASAGYGIVLGTNDYQQISRPLGDVIGLKTSQRAELSAAHAGLVSGAEHCRIHISKEKRARAPAHAKKQLVLLTDSEYVVRGMTEWLPKWKMNGFRTSAGKEPANLALFLSLEEQIEDYEAEEFEIGFMHIPRRFNQVADRLAKLAAEADKSPVASAMANLNEDLDIQGI</sequence>
<evidence type="ECO:0000256" key="3">
    <source>
        <dbReference type="ARBA" id="ARBA00012180"/>
    </source>
</evidence>
<keyword evidence="4" id="KW-0540">Nuclease</keyword>
<dbReference type="EC" id="3.1.26.4" evidence="3"/>
<evidence type="ECO:0000256" key="7">
    <source>
        <dbReference type="ARBA" id="ARBA00022801"/>
    </source>
</evidence>
<reference evidence="9 10" key="1">
    <citation type="submission" date="2024-04" db="EMBL/GenBank/DDBJ databases">
        <title>Phyllosticta paracitricarpa is synonymous to the EU quarantine fungus P. citricarpa based on phylogenomic analyses.</title>
        <authorList>
            <consortium name="Lawrence Berkeley National Laboratory"/>
            <person name="Van Ingen-Buijs V.A."/>
            <person name="Van Westerhoven A.C."/>
            <person name="Haridas S."/>
            <person name="Skiadas P."/>
            <person name="Martin F."/>
            <person name="Groenewald J.Z."/>
            <person name="Crous P.W."/>
            <person name="Seidl M.F."/>
        </authorList>
    </citation>
    <scope>NUCLEOTIDE SEQUENCE [LARGE SCALE GENOMIC DNA]</scope>
    <source>
        <strain evidence="9 10">CBS 123374</strain>
    </source>
</reference>
<keyword evidence="6" id="KW-0255">Endonuclease</keyword>
<gene>
    <name evidence="9" type="ORF">HDK90DRAFT_481590</name>
</gene>
<protein>
    <recommendedName>
        <fullName evidence="3">ribonuclease H</fullName>
        <ecNumber evidence="3">3.1.26.4</ecNumber>
    </recommendedName>
</protein>
<evidence type="ECO:0000259" key="8">
    <source>
        <dbReference type="PROSITE" id="PS50879"/>
    </source>
</evidence>
<feature type="domain" description="RNase H type-1" evidence="8">
    <location>
        <begin position="56"/>
        <end position="222"/>
    </location>
</feature>
<dbReference type="Pfam" id="PF00075">
    <property type="entry name" value="RNase_H"/>
    <property type="match status" value="1"/>
</dbReference>
<dbReference type="InterPro" id="IPR050092">
    <property type="entry name" value="RNase_H"/>
</dbReference>
<comment type="caution">
    <text evidence="9">The sequence shown here is derived from an EMBL/GenBank/DDBJ whole genome shotgun (WGS) entry which is preliminary data.</text>
</comment>